<evidence type="ECO:0000259" key="5">
    <source>
        <dbReference type="Pfam" id="PF00496"/>
    </source>
</evidence>
<evidence type="ECO:0000256" key="2">
    <source>
        <dbReference type="ARBA" id="ARBA00022448"/>
    </source>
</evidence>
<dbReference type="PANTHER" id="PTHR30290">
    <property type="entry name" value="PERIPLASMIC BINDING COMPONENT OF ABC TRANSPORTER"/>
    <property type="match status" value="1"/>
</dbReference>
<feature type="chain" id="PRO_5046748785" evidence="4">
    <location>
        <begin position="26"/>
        <end position="548"/>
    </location>
</feature>
<dbReference type="EMBL" id="JBBLYY010000030">
    <property type="protein sequence ID" value="MEK0170759.1"/>
    <property type="molecule type" value="Genomic_DNA"/>
</dbReference>
<reference evidence="6 7" key="1">
    <citation type="submission" date="2024-03" db="EMBL/GenBank/DDBJ databases">
        <title>Whole genomes of four grape xylem sap localized bacterial endophytes.</title>
        <authorList>
            <person name="Kumar G."/>
            <person name="Savka M.A."/>
        </authorList>
    </citation>
    <scope>NUCLEOTIDE SEQUENCE [LARGE SCALE GENOMIC DNA]</scope>
    <source>
        <strain evidence="6 7">RIT_GXS8</strain>
    </source>
</reference>
<comment type="caution">
    <text evidence="6">The sequence shown here is derived from an EMBL/GenBank/DDBJ whole genome shotgun (WGS) entry which is preliminary data.</text>
</comment>
<dbReference type="PROSITE" id="PS51257">
    <property type="entry name" value="PROKAR_LIPOPROTEIN"/>
    <property type="match status" value="1"/>
</dbReference>
<name>A0ABU8Y7S8_9MICO</name>
<dbReference type="PANTHER" id="PTHR30290:SF9">
    <property type="entry name" value="OLIGOPEPTIDE-BINDING PROTEIN APPA"/>
    <property type="match status" value="1"/>
</dbReference>
<accession>A0ABU8Y7S8</accession>
<keyword evidence="2" id="KW-0813">Transport</keyword>
<evidence type="ECO:0000256" key="1">
    <source>
        <dbReference type="ARBA" id="ARBA00005695"/>
    </source>
</evidence>
<sequence length="548" mass="56764">MTTHRTPFRLVAAIAAGTAAALVMAACSSGGTASTSSSSKPVDGGSLTYAIANDPITLNPTGTGAGNDTLAITRQLVDSLLWQDPSDGSLKPWLATKYSANADATAFTFDLRSGVTFSDGTAFDATAVKDTFDDIASAGASSTAAASFSGYTGTKVVDDDTVEVDFSTPNAAFPNATASVALGIVAPKTTETPFDDRADGKAVIGTGPFTLQSYTKNTSTVLTKRKDYDWGPAARSNAGAAHLSKVTFQVVPEASVRTGSLQSGQLDAISSVQPSDVDTLQAQYDLVTRANPGQVFGLTFNQKRPIVSDLVVRKAIAQAVDPKAVRDTALNDLFKVADSVLGSTTPGYADTSSGSAASSGSATYDPKAAAAALDDAGWKKGSDGIRSKDGTKLQLKLVWITNFGPNQTSLELIQQELGKVGVGVTLESGTVPQYLANLTSGDWDLSWDNSSRADGDVLRSKFSSSGAQSIGASDTTLDALFTKELSQSSASDRSATFGEIQQRIASQVDFVPVHELTSIIAPATDVHGIVFGADTRLDQLTGAWKDAS</sequence>
<keyword evidence="7" id="KW-1185">Reference proteome</keyword>
<comment type="similarity">
    <text evidence="1">Belongs to the bacterial solute-binding protein 5 family.</text>
</comment>
<dbReference type="Gene3D" id="3.10.105.10">
    <property type="entry name" value="Dipeptide-binding Protein, Domain 3"/>
    <property type="match status" value="1"/>
</dbReference>
<dbReference type="SUPFAM" id="SSF53850">
    <property type="entry name" value="Periplasmic binding protein-like II"/>
    <property type="match status" value="1"/>
</dbReference>
<keyword evidence="3 4" id="KW-0732">Signal</keyword>
<dbReference type="RefSeq" id="WP_340196859.1">
    <property type="nucleotide sequence ID" value="NZ_JBBKAP010000049.1"/>
</dbReference>
<organism evidence="6 7">
    <name type="scientific">Curtobacterium citreum</name>
    <dbReference type="NCBI Taxonomy" id="2036"/>
    <lineage>
        <taxon>Bacteria</taxon>
        <taxon>Bacillati</taxon>
        <taxon>Actinomycetota</taxon>
        <taxon>Actinomycetes</taxon>
        <taxon>Micrococcales</taxon>
        <taxon>Microbacteriaceae</taxon>
        <taxon>Curtobacterium</taxon>
    </lineage>
</organism>
<dbReference type="PIRSF" id="PIRSF002741">
    <property type="entry name" value="MppA"/>
    <property type="match status" value="1"/>
</dbReference>
<feature type="signal peptide" evidence="4">
    <location>
        <begin position="1"/>
        <end position="25"/>
    </location>
</feature>
<dbReference type="Pfam" id="PF00496">
    <property type="entry name" value="SBP_bac_5"/>
    <property type="match status" value="1"/>
</dbReference>
<dbReference type="InterPro" id="IPR030678">
    <property type="entry name" value="Peptide/Ni-bd"/>
</dbReference>
<feature type="domain" description="Solute-binding protein family 5" evidence="5">
    <location>
        <begin position="90"/>
        <end position="453"/>
    </location>
</feature>
<dbReference type="InterPro" id="IPR000914">
    <property type="entry name" value="SBP_5_dom"/>
</dbReference>
<proteinExistence type="inferred from homology"/>
<evidence type="ECO:0000256" key="4">
    <source>
        <dbReference type="SAM" id="SignalP"/>
    </source>
</evidence>
<dbReference type="Gene3D" id="3.40.190.10">
    <property type="entry name" value="Periplasmic binding protein-like II"/>
    <property type="match status" value="1"/>
</dbReference>
<evidence type="ECO:0000313" key="6">
    <source>
        <dbReference type="EMBL" id="MEK0170759.1"/>
    </source>
</evidence>
<evidence type="ECO:0000313" key="7">
    <source>
        <dbReference type="Proteomes" id="UP001370299"/>
    </source>
</evidence>
<dbReference type="Proteomes" id="UP001370299">
    <property type="component" value="Unassembled WGS sequence"/>
</dbReference>
<dbReference type="InterPro" id="IPR039424">
    <property type="entry name" value="SBP_5"/>
</dbReference>
<gene>
    <name evidence="6" type="ORF">WMN62_04685</name>
</gene>
<protein>
    <submittedName>
        <fullName evidence="6">ABC transporter substrate-binding protein</fullName>
    </submittedName>
</protein>
<evidence type="ECO:0000256" key="3">
    <source>
        <dbReference type="ARBA" id="ARBA00022729"/>
    </source>
</evidence>